<organism evidence="20 21">
    <name type="scientific">Zancudomyces culisetae</name>
    <name type="common">Gut fungus</name>
    <name type="synonym">Smittium culisetae</name>
    <dbReference type="NCBI Taxonomy" id="1213189"/>
    <lineage>
        <taxon>Eukaryota</taxon>
        <taxon>Fungi</taxon>
        <taxon>Fungi incertae sedis</taxon>
        <taxon>Zoopagomycota</taxon>
        <taxon>Kickxellomycotina</taxon>
        <taxon>Harpellomycetes</taxon>
        <taxon>Harpellales</taxon>
        <taxon>Legeriomycetaceae</taxon>
        <taxon>Zancudomyces</taxon>
    </lineage>
</organism>
<name>A0A1R1PGZ9_ZANCU</name>
<feature type="transmembrane region" description="Helical" evidence="17">
    <location>
        <begin position="320"/>
        <end position="342"/>
    </location>
</feature>
<comment type="similarity">
    <text evidence="13">Belongs to the peptidase M48A family.</text>
</comment>
<dbReference type="Proteomes" id="UP000188320">
    <property type="component" value="Unassembled WGS sequence"/>
</dbReference>
<feature type="transmembrane region" description="Helical" evidence="17">
    <location>
        <begin position="77"/>
        <end position="97"/>
    </location>
</feature>
<feature type="active site" description="Proton donor" evidence="15">
    <location>
        <position position="505"/>
    </location>
</feature>
<feature type="transmembrane region" description="Helical" evidence="17">
    <location>
        <begin position="51"/>
        <end position="71"/>
    </location>
</feature>
<dbReference type="InterPro" id="IPR032456">
    <property type="entry name" value="Peptidase_M48_N"/>
</dbReference>
<feature type="active site" evidence="15">
    <location>
        <position position="423"/>
    </location>
</feature>
<dbReference type="PANTHER" id="PTHR10120">
    <property type="entry name" value="CAAX PRENYL PROTEASE 1"/>
    <property type="match status" value="1"/>
</dbReference>
<feature type="binding site" evidence="16">
    <location>
        <position position="501"/>
    </location>
    <ligand>
        <name>Zn(2+)</name>
        <dbReference type="ChEBI" id="CHEBI:29105"/>
        <note>catalytic</note>
    </ligand>
</feature>
<dbReference type="GO" id="GO:0004222">
    <property type="term" value="F:metalloendopeptidase activity"/>
    <property type="evidence" value="ECO:0007669"/>
    <property type="project" value="InterPro"/>
</dbReference>
<feature type="domain" description="Peptidase M48" evidence="18">
    <location>
        <begin position="352"/>
        <end position="556"/>
    </location>
</feature>
<dbReference type="OrthoDB" id="360839at2759"/>
<evidence type="ECO:0000256" key="7">
    <source>
        <dbReference type="ARBA" id="ARBA00022824"/>
    </source>
</evidence>
<keyword evidence="9 17" id="KW-1133">Transmembrane helix</keyword>
<feature type="transmembrane region" description="Helical" evidence="17">
    <location>
        <begin position="435"/>
        <end position="455"/>
    </location>
</feature>
<comment type="catalytic activity">
    <reaction evidence="12">
        <text>Hydrolyzes the peptide bond -P2-(S-farnesyl or geranylgeranyl)C-P1'-P2'-P3'-COOH where P1' and P2' are amino acids with aliphatic side chains and P3' is any C-terminal residue.</text>
        <dbReference type="EC" id="3.4.24.84"/>
    </reaction>
</comment>
<dbReference type="FunFam" id="3.30.2010.10:FF:000002">
    <property type="entry name" value="CAAX prenyl protease"/>
    <property type="match status" value="1"/>
</dbReference>
<keyword evidence="3 20" id="KW-0645">Protease</keyword>
<keyword evidence="4 17" id="KW-0812">Transmembrane</keyword>
<comment type="cofactor">
    <cofactor evidence="16">
        <name>Zn(2+)</name>
        <dbReference type="ChEBI" id="CHEBI:29105"/>
    </cofactor>
    <text evidence="16">Binds 1 zinc ion per subunit.</text>
</comment>
<evidence type="ECO:0000259" key="18">
    <source>
        <dbReference type="Pfam" id="PF01435"/>
    </source>
</evidence>
<evidence type="ECO:0000259" key="19">
    <source>
        <dbReference type="Pfam" id="PF16491"/>
    </source>
</evidence>
<evidence type="ECO:0000313" key="21">
    <source>
        <dbReference type="Proteomes" id="UP000188320"/>
    </source>
</evidence>
<comment type="subcellular location">
    <subcellularLocation>
        <location evidence="1">Endoplasmic reticulum membrane</location>
        <topology evidence="1">Multi-pass membrane protein</topology>
    </subcellularLocation>
</comment>
<evidence type="ECO:0000256" key="11">
    <source>
        <dbReference type="ARBA" id="ARBA00023136"/>
    </source>
</evidence>
<dbReference type="InterPro" id="IPR001915">
    <property type="entry name" value="Peptidase_M48"/>
</dbReference>
<evidence type="ECO:0000256" key="6">
    <source>
        <dbReference type="ARBA" id="ARBA00022801"/>
    </source>
</evidence>
<dbReference type="GO" id="GO:0071586">
    <property type="term" value="P:CAAX-box protein processing"/>
    <property type="evidence" value="ECO:0007669"/>
    <property type="project" value="InterPro"/>
</dbReference>
<gene>
    <name evidence="20" type="ORF">AX774_g6317</name>
</gene>
<evidence type="ECO:0000256" key="2">
    <source>
        <dbReference type="ARBA" id="ARBA00012336"/>
    </source>
</evidence>
<feature type="binding site" evidence="16">
    <location>
        <position position="426"/>
    </location>
    <ligand>
        <name>Zn(2+)</name>
        <dbReference type="ChEBI" id="CHEBI:29105"/>
        <note>catalytic</note>
    </ligand>
</feature>
<dbReference type="GO" id="GO:0005789">
    <property type="term" value="C:endoplasmic reticulum membrane"/>
    <property type="evidence" value="ECO:0007669"/>
    <property type="project" value="UniProtKB-SubCell"/>
</dbReference>
<evidence type="ECO:0000256" key="17">
    <source>
        <dbReference type="SAM" id="Phobius"/>
    </source>
</evidence>
<dbReference type="InterPro" id="IPR027057">
    <property type="entry name" value="CAXX_Prtase_1"/>
</dbReference>
<evidence type="ECO:0000256" key="14">
    <source>
        <dbReference type="ARBA" id="ARBA00083451"/>
    </source>
</evidence>
<keyword evidence="10" id="KW-0482">Metalloprotease</keyword>
<dbReference type="Pfam" id="PF16491">
    <property type="entry name" value="Peptidase_M48_N"/>
    <property type="match status" value="1"/>
</dbReference>
<dbReference type="CDD" id="cd07343">
    <property type="entry name" value="M48A_Zmpste24p_like"/>
    <property type="match status" value="1"/>
</dbReference>
<evidence type="ECO:0000256" key="3">
    <source>
        <dbReference type="ARBA" id="ARBA00022670"/>
    </source>
</evidence>
<protein>
    <recommendedName>
        <fullName evidence="2">Ste24 endopeptidase</fullName>
        <ecNumber evidence="2">3.4.24.84</ecNumber>
    </recommendedName>
    <alternativeName>
        <fullName evidence="14">Prenyl protein-specific endoprotease 1</fullName>
    </alternativeName>
</protein>
<evidence type="ECO:0000256" key="5">
    <source>
        <dbReference type="ARBA" id="ARBA00022723"/>
    </source>
</evidence>
<dbReference type="Pfam" id="PF01435">
    <property type="entry name" value="Peptidase_M48"/>
    <property type="match status" value="1"/>
</dbReference>
<evidence type="ECO:0000256" key="4">
    <source>
        <dbReference type="ARBA" id="ARBA00022692"/>
    </source>
</evidence>
<dbReference type="Gene3D" id="3.30.2010.10">
    <property type="entry name" value="Metalloproteases ('zincins'), catalytic domain"/>
    <property type="match status" value="1"/>
</dbReference>
<evidence type="ECO:0000256" key="15">
    <source>
        <dbReference type="PIRSR" id="PIRSR627057-1"/>
    </source>
</evidence>
<dbReference type="EC" id="3.4.24.84" evidence="2"/>
<evidence type="ECO:0000256" key="8">
    <source>
        <dbReference type="ARBA" id="ARBA00022833"/>
    </source>
</evidence>
<evidence type="ECO:0000256" key="9">
    <source>
        <dbReference type="ARBA" id="ARBA00022989"/>
    </source>
</evidence>
<keyword evidence="6" id="KW-0378">Hydrolase</keyword>
<evidence type="ECO:0000256" key="10">
    <source>
        <dbReference type="ARBA" id="ARBA00023049"/>
    </source>
</evidence>
<evidence type="ECO:0000256" key="13">
    <source>
        <dbReference type="ARBA" id="ARBA00060927"/>
    </source>
</evidence>
<dbReference type="AlphaFoldDB" id="A0A1R1PGZ9"/>
<accession>A0A1R1PGZ9</accession>
<reference evidence="21" key="1">
    <citation type="submission" date="2017-01" db="EMBL/GenBank/DDBJ databases">
        <authorList>
            <person name="Wang Y."/>
            <person name="White M."/>
            <person name="Kvist S."/>
            <person name="Moncalvo J.-M."/>
        </authorList>
    </citation>
    <scope>NUCLEOTIDE SEQUENCE [LARGE SCALE GENOMIC DNA]</scope>
    <source>
        <strain evidence="21">COL-18-3</strain>
    </source>
</reference>
<dbReference type="EMBL" id="LSSK01001251">
    <property type="protein sequence ID" value="OMH80250.1"/>
    <property type="molecule type" value="Genomic_DNA"/>
</dbReference>
<keyword evidence="21" id="KW-1185">Reference proteome</keyword>
<evidence type="ECO:0000256" key="1">
    <source>
        <dbReference type="ARBA" id="ARBA00004477"/>
    </source>
</evidence>
<evidence type="ECO:0000256" key="16">
    <source>
        <dbReference type="PIRSR" id="PIRSR627057-2"/>
    </source>
</evidence>
<evidence type="ECO:0000313" key="20">
    <source>
        <dbReference type="EMBL" id="OMH80250.1"/>
    </source>
</evidence>
<sequence>MSEKKENAENAENTAPVNTTPEKTVLERNEVIDRLSVIVKSQGPIDDIIDGVYMGVLAISLLVCIFFALLGTSVPNIFPVLAPVYDLVYKIPGLIMGMPQIVMNFPSKMVYVVTNMSEIIVEAKGFLLTFPGILEEFLSQLEYKKIILTFSWAAYLWEAYLDVRQRDMLHKINRPKAIKSFVSLQSFLEANAYGLDKSSLKIVQSLYEQIKTTIVFQFDILPWIWQATGKIMESIFGYGPEYEITQSVLFFVSTSVMSSLTNIPFDLYGTFVIEEKHGFNKQSIGLYFGDFFKTLALTGVFGSLVLSGLLWVIKMTGTRFYLYVMVFMMAVQFIGITIYPTFIQPLFNKFTPLEEGELRTAIEELATRVDFPLKKLYVVDGSKRSGHSNAYMYGFFKNKRIVLFDTLIKQTNLEEVCAILAHELGHWKMSHVVKMLIFGQLQLFVIFYLFSLVVAQRKMYSDFNFTTSQPILIGFTLYQYLYQPVDSLVTFIFNKLSRKHEFEADAYSKSLGYAKPLRDGLIKLHLENKGNVNPDPLYSAYHYSHPPLVERLNAIEQ</sequence>
<keyword evidence="11 17" id="KW-0472">Membrane</keyword>
<feature type="binding site" evidence="16">
    <location>
        <position position="422"/>
    </location>
    <ligand>
        <name>Zn(2+)</name>
        <dbReference type="ChEBI" id="CHEBI:29105"/>
        <note>catalytic</note>
    </ligand>
</feature>
<comment type="caution">
    <text evidence="20">The sequence shown here is derived from an EMBL/GenBank/DDBJ whole genome shotgun (WGS) entry which is preliminary data.</text>
</comment>
<evidence type="ECO:0000256" key="12">
    <source>
        <dbReference type="ARBA" id="ARBA00044456"/>
    </source>
</evidence>
<feature type="domain" description="CAAX prenyl protease 1 N-terminal" evidence="19">
    <location>
        <begin position="168"/>
        <end position="349"/>
    </location>
</feature>
<dbReference type="GO" id="GO:0046872">
    <property type="term" value="F:metal ion binding"/>
    <property type="evidence" value="ECO:0007669"/>
    <property type="project" value="UniProtKB-KW"/>
</dbReference>
<keyword evidence="8 16" id="KW-0862">Zinc</keyword>
<keyword evidence="7" id="KW-0256">Endoplasmic reticulum</keyword>
<feature type="transmembrane region" description="Helical" evidence="17">
    <location>
        <begin position="291"/>
        <end position="313"/>
    </location>
</feature>
<proteinExistence type="inferred from homology"/>
<keyword evidence="5 16" id="KW-0479">Metal-binding</keyword>